<feature type="signal peptide" evidence="1">
    <location>
        <begin position="1"/>
        <end position="17"/>
    </location>
</feature>
<reference evidence="2 3" key="1">
    <citation type="submission" date="2012-09" db="EMBL/GenBank/DDBJ databases">
        <title>Draft Genome Sequences of 6 Strains from Genus Thauera.</title>
        <authorList>
            <person name="Liu B."/>
            <person name="Shapleigh J.P."/>
            <person name="Frostegard A.H."/>
        </authorList>
    </citation>
    <scope>NUCLEOTIDE SEQUENCE [LARGE SCALE GENOMIC DNA]</scope>
    <source>
        <strain evidence="3">47Lol / DSM 12138</strain>
    </source>
</reference>
<dbReference type="EMBL" id="AMXE01000013">
    <property type="protein sequence ID" value="ENO89510.1"/>
    <property type="molecule type" value="Genomic_DNA"/>
</dbReference>
<proteinExistence type="predicted"/>
<dbReference type="Proteomes" id="UP000013232">
    <property type="component" value="Unassembled WGS sequence"/>
</dbReference>
<comment type="caution">
    <text evidence="2">The sequence shown here is derived from an EMBL/GenBank/DDBJ whole genome shotgun (WGS) entry which is preliminary data.</text>
</comment>
<evidence type="ECO:0000256" key="1">
    <source>
        <dbReference type="SAM" id="SignalP"/>
    </source>
</evidence>
<name>N6YDA3_THAL4</name>
<keyword evidence="3" id="KW-1185">Reference proteome</keyword>
<feature type="chain" id="PRO_5004128018" evidence="1">
    <location>
        <begin position="18"/>
        <end position="148"/>
    </location>
</feature>
<sequence length="148" mass="15781">MVLAGLALACAAPAACAQVLTPPLQLLLFHPARPGVLSQCENAHGRDTFGRDARPDPADPQKAWVVETAFTLHWPDGAFTQAGALPDAAALPIDRCFALLSGGQPVLSGAVVDEWSARRLDFMALVRLCSEPGTPTRYVLQARFPLPR</sequence>
<evidence type="ECO:0000313" key="2">
    <source>
        <dbReference type="EMBL" id="ENO89510.1"/>
    </source>
</evidence>
<protein>
    <submittedName>
        <fullName evidence="2">Uncharacterized protein</fullName>
    </submittedName>
</protein>
<accession>N6YDA3</accession>
<organism evidence="2 3">
    <name type="scientific">Thauera linaloolentis (strain DSM 12138 / JCM 21573 / CCUG 41526 / CIP 105981 / IAM 15112 / NBRC 102519 / 47Lol)</name>
    <dbReference type="NCBI Taxonomy" id="1123367"/>
    <lineage>
        <taxon>Bacteria</taxon>
        <taxon>Pseudomonadati</taxon>
        <taxon>Pseudomonadota</taxon>
        <taxon>Betaproteobacteria</taxon>
        <taxon>Rhodocyclales</taxon>
        <taxon>Zoogloeaceae</taxon>
        <taxon>Thauera</taxon>
    </lineage>
</organism>
<dbReference type="STRING" id="1123367.GCA_000621305_00209"/>
<dbReference type="AlphaFoldDB" id="N6YDA3"/>
<keyword evidence="1" id="KW-0732">Signal</keyword>
<evidence type="ECO:0000313" key="3">
    <source>
        <dbReference type="Proteomes" id="UP000013232"/>
    </source>
</evidence>
<gene>
    <name evidence="2" type="ORF">C666_05640</name>
</gene>